<reference evidence="3" key="3">
    <citation type="journal article" date="2024" name="Int. J. Antimicrob. Agents">
        <title>Identification of a novel Providencia species showing multi-drug-resistant in three patients with hospital-acquired infection.</title>
        <authorList>
            <person name="Yang W."/>
            <person name="Chen J."/>
            <person name="Yang F."/>
            <person name="Ji P."/>
            <person name="Shen S."/>
            <person name="Yin D."/>
            <person name="Hu F."/>
        </authorList>
    </citation>
    <scope>NUCLEOTIDE SEQUENCE</scope>
    <source>
        <strain evidence="3">CRE-138-0111</strain>
    </source>
</reference>
<sequence>MKNAMFDKATQANYIIDLECSIISTNNNISYVREITELYEKYMAKNEPERQRILKVDLQGKSKILKPEEYRLVKEYLEQIDNHYNELNGSIDTHNKLITEIRGYIDNPGSRKKAATSILERSTKLKGMFDKFDNIPAIGSELRKILPDLPHDVQRYLINVELEATLLYRKHGELLYKANKNYSAINNYEKNGEYTGPNHLRHISNFERDMVELNANISRLNEELNSKEMTEFERVEHNRTLDTRKKVFNLKTSYINLANKVVKDIDNYENSNKVISGLDNNITFGVVNKNDFIGFLENKLIDCVVIFNTTDADVAYAKTEEINNTIKSAPLFVKISM</sequence>
<evidence type="ECO:0000313" key="4">
    <source>
        <dbReference type="Proteomes" id="UP001156701"/>
    </source>
</evidence>
<evidence type="ECO:0000256" key="1">
    <source>
        <dbReference type="SAM" id="Coils"/>
    </source>
</evidence>
<keyword evidence="1" id="KW-0175">Coiled coil</keyword>
<evidence type="ECO:0000313" key="2">
    <source>
        <dbReference type="EMBL" id="MDG4694936.1"/>
    </source>
</evidence>
<name>A0AA42FH36_9GAMM</name>
<proteinExistence type="predicted"/>
<reference evidence="3" key="2">
    <citation type="submission" date="2023-07" db="EMBL/GenBank/DDBJ databases">
        <authorList>
            <person name="Yang W."/>
            <person name="Chen J."/>
            <person name="Ji P."/>
            <person name="Hu F."/>
        </authorList>
    </citation>
    <scope>NUCLEOTIDE SEQUENCE</scope>
    <source>
        <strain evidence="3">CRE-138-0111</strain>
    </source>
</reference>
<gene>
    <name evidence="2" type="ORF">P7V44_01625</name>
    <name evidence="3" type="ORF">Q5E86_02140</name>
</gene>
<protein>
    <submittedName>
        <fullName evidence="2">Uncharacterized protein</fullName>
    </submittedName>
</protein>
<organism evidence="2 4">
    <name type="scientific">Providencia huashanensis</name>
    <dbReference type="NCBI Taxonomy" id="3037798"/>
    <lineage>
        <taxon>Bacteria</taxon>
        <taxon>Pseudomonadati</taxon>
        <taxon>Pseudomonadota</taxon>
        <taxon>Gammaproteobacteria</taxon>
        <taxon>Enterobacterales</taxon>
        <taxon>Morganellaceae</taxon>
        <taxon>Providencia</taxon>
    </lineage>
</organism>
<dbReference type="RefSeq" id="WP_210814556.1">
    <property type="nucleotide sequence ID" value="NZ_JARRYG010000001.1"/>
</dbReference>
<comment type="caution">
    <text evidence="2">The sequence shown here is derived from an EMBL/GenBank/DDBJ whole genome shotgun (WGS) entry which is preliminary data.</text>
</comment>
<dbReference type="Proteomes" id="UP001156701">
    <property type="component" value="Unassembled WGS sequence"/>
</dbReference>
<keyword evidence="5" id="KW-1185">Reference proteome</keyword>
<dbReference type="AlphaFoldDB" id="A0AA42FH36"/>
<dbReference type="EMBL" id="JARRYG010000001">
    <property type="protein sequence ID" value="MDG4694936.1"/>
    <property type="molecule type" value="Genomic_DNA"/>
</dbReference>
<accession>A0AA42FH36</accession>
<evidence type="ECO:0000313" key="5">
    <source>
        <dbReference type="Proteomes" id="UP001176478"/>
    </source>
</evidence>
<dbReference type="Proteomes" id="UP001176478">
    <property type="component" value="Unassembled WGS sequence"/>
</dbReference>
<reference evidence="2" key="1">
    <citation type="submission" date="2023-03" db="EMBL/GenBank/DDBJ databases">
        <title>a new species belonging to Providencia genus.</title>
        <authorList>
            <person name="Yang W."/>
            <person name="Hu F."/>
            <person name="Shen S."/>
            <person name="Ding L."/>
            <person name="Yin D."/>
        </authorList>
    </citation>
    <scope>NUCLEOTIDE SEQUENCE</scope>
    <source>
        <strain evidence="2">CRE-3FA-0001</strain>
    </source>
</reference>
<dbReference type="EMBL" id="JAUQTG010000001">
    <property type="protein sequence ID" value="MDO7855193.1"/>
    <property type="molecule type" value="Genomic_DNA"/>
</dbReference>
<feature type="coiled-coil region" evidence="1">
    <location>
        <begin position="203"/>
        <end position="230"/>
    </location>
</feature>
<evidence type="ECO:0000313" key="3">
    <source>
        <dbReference type="EMBL" id="MDO7855193.1"/>
    </source>
</evidence>